<dbReference type="Proteomes" id="UP000815677">
    <property type="component" value="Unassembled WGS sequence"/>
</dbReference>
<name>A0ABQ0LC38_MYCCL</name>
<feature type="compositionally biased region" description="Low complexity" evidence="1">
    <location>
        <begin position="434"/>
        <end position="447"/>
    </location>
</feature>
<organism evidence="2 3">
    <name type="scientific">Mycena chlorophos</name>
    <name type="common">Agaric fungus</name>
    <name type="synonym">Agaricus chlorophos</name>
    <dbReference type="NCBI Taxonomy" id="658473"/>
    <lineage>
        <taxon>Eukaryota</taxon>
        <taxon>Fungi</taxon>
        <taxon>Dikarya</taxon>
        <taxon>Basidiomycota</taxon>
        <taxon>Agaricomycotina</taxon>
        <taxon>Agaricomycetes</taxon>
        <taxon>Agaricomycetidae</taxon>
        <taxon>Agaricales</taxon>
        <taxon>Marasmiineae</taxon>
        <taxon>Mycenaceae</taxon>
        <taxon>Mycena</taxon>
    </lineage>
</organism>
<evidence type="ECO:0000313" key="3">
    <source>
        <dbReference type="Proteomes" id="UP000815677"/>
    </source>
</evidence>
<feature type="region of interest" description="Disordered" evidence="1">
    <location>
        <begin position="408"/>
        <end position="448"/>
    </location>
</feature>
<dbReference type="EMBL" id="DF844795">
    <property type="protein sequence ID" value="GAT48648.1"/>
    <property type="molecule type" value="Genomic_DNA"/>
</dbReference>
<keyword evidence="3" id="KW-1185">Reference proteome</keyword>
<reference evidence="2" key="1">
    <citation type="submission" date="2014-09" db="EMBL/GenBank/DDBJ databases">
        <title>Genome sequence of the luminous mushroom Mycena chlorophos for searching fungal bioluminescence genes.</title>
        <authorList>
            <person name="Tanaka Y."/>
            <person name="Kasuga D."/>
            <person name="Oba Y."/>
            <person name="Hase S."/>
            <person name="Sato K."/>
            <person name="Oba Y."/>
            <person name="Sakakibara Y."/>
        </authorList>
    </citation>
    <scope>NUCLEOTIDE SEQUENCE</scope>
</reference>
<sequence>MQLASHGARAVARHAPSGARNIHIPPAFRLPKTTFTQRIVNQTRTVLGRFVAHLTAPGVGATNGVSVTRAYHAANPSIHQRLSFSARHALSRPIHLKGTFLPRAPVVQRSIAQVGLGTARNFSSGRPVFAHLMENVPVVGRAFYEADWELQMRKEMESMRRPEKKTATKKTKEMIKPNKPKKVVLAVQEDNNVKELEHYFPASVPTTTTALLIPLAPTPTARLPLPEFPSPDRLPLKAFLDIHDEHSTHSLRVSSLFTRLDNADVWSKGAVCSAYSTTSGPEGVCTVLKVEFVGWTKAAVRGVIGESGTGWCVLEEYSAVPVDEYDDDDASSILSGLATPPSPVQISADPSRSLVLPTLDFSSSFRGSWGDITPPESESEFEDLYTHSNNSAEWSHVGRDADTGAVASWFPDEANGSNNPWLSSESLSDDESDSGSLLSSLSTGSSGAAWLGFSADFRRRVSVGGRREIETEEPMESAFA</sequence>
<evidence type="ECO:0000256" key="1">
    <source>
        <dbReference type="SAM" id="MobiDB-lite"/>
    </source>
</evidence>
<accession>A0ABQ0LC38</accession>
<evidence type="ECO:0000313" key="2">
    <source>
        <dbReference type="EMBL" id="GAT48648.1"/>
    </source>
</evidence>
<proteinExistence type="predicted"/>
<gene>
    <name evidence="2" type="ORF">MCHLO_06030</name>
</gene>
<protein>
    <submittedName>
        <fullName evidence="2">Uncharacterized protein</fullName>
    </submittedName>
</protein>